<dbReference type="EMBL" id="JYDW01000340">
    <property type="protein sequence ID" value="KRZ49052.1"/>
    <property type="molecule type" value="Genomic_DNA"/>
</dbReference>
<organism evidence="1 2">
    <name type="scientific">Trichinella nativa</name>
    <dbReference type="NCBI Taxonomy" id="6335"/>
    <lineage>
        <taxon>Eukaryota</taxon>
        <taxon>Metazoa</taxon>
        <taxon>Ecdysozoa</taxon>
        <taxon>Nematoda</taxon>
        <taxon>Enoplea</taxon>
        <taxon>Dorylaimia</taxon>
        <taxon>Trichinellida</taxon>
        <taxon>Trichinellidae</taxon>
        <taxon>Trichinella</taxon>
    </lineage>
</organism>
<dbReference type="Proteomes" id="UP000054721">
    <property type="component" value="Unassembled WGS sequence"/>
</dbReference>
<reference evidence="1 2" key="1">
    <citation type="submission" date="2015-05" db="EMBL/GenBank/DDBJ databases">
        <title>Evolution of Trichinella species and genotypes.</title>
        <authorList>
            <person name="Korhonen P.K."/>
            <person name="Edoardo P."/>
            <person name="Giuseppe L.R."/>
            <person name="Gasser R.B."/>
        </authorList>
    </citation>
    <scope>NUCLEOTIDE SEQUENCE [LARGE SCALE GENOMIC DNA]</scope>
    <source>
        <strain evidence="1">ISS10</strain>
    </source>
</reference>
<evidence type="ECO:0000313" key="1">
    <source>
        <dbReference type="EMBL" id="KRZ49052.1"/>
    </source>
</evidence>
<accession>A0A0V1KQ79</accession>
<gene>
    <name evidence="1" type="ORF">T02_15595</name>
</gene>
<name>A0A0V1KQ79_9BILA</name>
<protein>
    <submittedName>
        <fullName evidence="1">Uncharacterized protein</fullName>
    </submittedName>
</protein>
<keyword evidence="2" id="KW-1185">Reference proteome</keyword>
<comment type="caution">
    <text evidence="1">The sequence shown here is derived from an EMBL/GenBank/DDBJ whole genome shotgun (WGS) entry which is preliminary data.</text>
</comment>
<evidence type="ECO:0000313" key="2">
    <source>
        <dbReference type="Proteomes" id="UP000054721"/>
    </source>
</evidence>
<proteinExistence type="predicted"/>
<dbReference type="AlphaFoldDB" id="A0A0V1KQ79"/>
<sequence>MLKTNDDEIQFVSTQKKPKKKSIGCYATISTSWEVIQIIRSGEHVESCTKPDKLKQWVFVRSKQIYYELGSSVSTSLKTAGQFPERINEKVEMLMALAFLVVQLVSAGFEILNVGASGQIETLFEYLQQEWLMNVKTSVYQLKHTNFEDKQWVCQGVKRRFRSAMHTNSNVNAVLKFAPHAHNCTPYNNILHKIEKYNLKRGAAEEKKLILHYTSSISANLQTTSRFSIYRKVNALTNGSQAKRFPLLSATEHFSSQLKGKSQVTAFVVKFESYLNILSGVLIAALKLLLNGTSRCSPFMRHNSNGKDAMLAPNRKTVKASSFHKAVEMTSLEILSIGAPTNDDEIQFVSTQKKPKKKSIGCYATISTSWEVIQIIRSGEHVESCTKPDKLKQWVFVRSKSEARSRIRYTLAQPEFNAEQTMTKSSQQHLIYHPPTNYILNFATKTLEDRLAWNVKKRITFTIRRINEKVEMLMALAFLVVQLVSAGFEILNVGASGQIETLFEYLQQEWLMNVKTS</sequence>